<dbReference type="EC" id="2.7.7.9" evidence="2"/>
<proteinExistence type="inferred from homology"/>
<keyword evidence="12" id="KW-1185">Reference proteome</keyword>
<evidence type="ECO:0000256" key="2">
    <source>
        <dbReference type="ARBA" id="ARBA00012415"/>
    </source>
</evidence>
<organism evidence="11 12">
    <name type="scientific">Roseinatronobacter bogoriensis subsp. barguzinensis</name>
    <dbReference type="NCBI Taxonomy" id="441209"/>
    <lineage>
        <taxon>Bacteria</taxon>
        <taxon>Pseudomonadati</taxon>
        <taxon>Pseudomonadota</taxon>
        <taxon>Alphaproteobacteria</taxon>
        <taxon>Rhodobacterales</taxon>
        <taxon>Paracoccaceae</taxon>
        <taxon>Roseinatronobacter</taxon>
    </lineage>
</organism>
<dbReference type="GO" id="GO:0003983">
    <property type="term" value="F:UTP:glucose-1-phosphate uridylyltransferase activity"/>
    <property type="evidence" value="ECO:0007669"/>
    <property type="project" value="UniProtKB-EC"/>
</dbReference>
<reference evidence="11 12" key="1">
    <citation type="submission" date="2017-11" db="EMBL/GenBank/DDBJ databases">
        <title>Revised Sequence and Annotation of the Rhodobaca barguzinensis strain alga05 Genome.</title>
        <authorList>
            <person name="Kopejtka K."/>
            <person name="Tomasch J.M."/>
            <person name="Bunk B."/>
            <person name="Koblizek M."/>
        </authorList>
    </citation>
    <scope>NUCLEOTIDE SEQUENCE [LARGE SCALE GENOMIC DNA]</scope>
    <source>
        <strain evidence="12">alga05</strain>
    </source>
</reference>
<evidence type="ECO:0000256" key="7">
    <source>
        <dbReference type="ARBA" id="ARBA00031959"/>
    </source>
</evidence>
<dbReference type="STRING" id="441209.GCA_001870665_02958"/>
<evidence type="ECO:0000256" key="4">
    <source>
        <dbReference type="ARBA" id="ARBA00022679"/>
    </source>
</evidence>
<dbReference type="Gene3D" id="3.90.550.10">
    <property type="entry name" value="Spore Coat Polysaccharide Biosynthesis Protein SpsA, Chain A"/>
    <property type="match status" value="1"/>
</dbReference>
<dbReference type="Pfam" id="PF00483">
    <property type="entry name" value="NTP_transferase"/>
    <property type="match status" value="1"/>
</dbReference>
<evidence type="ECO:0000259" key="10">
    <source>
        <dbReference type="Pfam" id="PF00483"/>
    </source>
</evidence>
<dbReference type="Proteomes" id="UP000228948">
    <property type="component" value="Chromosome"/>
</dbReference>
<dbReference type="KEGG" id="rbg:BG454_15880"/>
<dbReference type="SUPFAM" id="SSF53448">
    <property type="entry name" value="Nucleotide-diphospho-sugar transferases"/>
    <property type="match status" value="1"/>
</dbReference>
<evidence type="ECO:0000313" key="11">
    <source>
        <dbReference type="EMBL" id="ATX67114.1"/>
    </source>
</evidence>
<feature type="domain" description="Nucleotidyl transferase" evidence="10">
    <location>
        <begin position="9"/>
        <end position="266"/>
    </location>
</feature>
<evidence type="ECO:0000256" key="6">
    <source>
        <dbReference type="ARBA" id="ARBA00031455"/>
    </source>
</evidence>
<dbReference type="RefSeq" id="WP_071481557.1">
    <property type="nucleotide sequence ID" value="NZ_CP024899.1"/>
</dbReference>
<evidence type="ECO:0000313" key="12">
    <source>
        <dbReference type="Proteomes" id="UP000228948"/>
    </source>
</evidence>
<dbReference type="GO" id="GO:0006011">
    <property type="term" value="P:UDP-alpha-D-glucose metabolic process"/>
    <property type="evidence" value="ECO:0007669"/>
    <property type="project" value="InterPro"/>
</dbReference>
<dbReference type="InterPro" id="IPR029044">
    <property type="entry name" value="Nucleotide-diphossugar_trans"/>
</dbReference>
<name>A0A2K8KCG5_9RHOB</name>
<sequence length="308" mass="32625">MTHSIASVVIPAAGKGTRLLPATKATPKELLNIYDRPALQFSIDEAIDLGVQRIVIVIHPDKAGIRRYLTPDRAFIDDLNASGKTRLGDALANIEVPDHIDVVFAEQPQPLGLGHAVLCAAELTLPGPFAVLLPDDLILGEACLSEMADHYTGGHMIAAMEVQPEETSSYGIFSVTQASIGRSVLVSGMVEKPRPEEAPSRLAAVGRYILEPRIFETLRDIPKGAGGEIQLTDAIARDAENIALHAFRFSGTRFDCGCHDGLLDAAIARKHQVKAGRNGIAAKGISALSIGGKVTVSGADAAGVYQAR</sequence>
<dbReference type="EMBL" id="CP024899">
    <property type="protein sequence ID" value="ATX67114.1"/>
    <property type="molecule type" value="Genomic_DNA"/>
</dbReference>
<dbReference type="OrthoDB" id="9803306at2"/>
<keyword evidence="5 11" id="KW-0548">Nucleotidyltransferase</keyword>
<dbReference type="InterPro" id="IPR005771">
    <property type="entry name" value="GalU_uridylyltTrfase_bac/arc"/>
</dbReference>
<dbReference type="InterPro" id="IPR005835">
    <property type="entry name" value="NTP_transferase_dom"/>
</dbReference>
<evidence type="ECO:0000256" key="3">
    <source>
        <dbReference type="ARBA" id="ARBA00019048"/>
    </source>
</evidence>
<evidence type="ECO:0000256" key="1">
    <source>
        <dbReference type="ARBA" id="ARBA00006890"/>
    </source>
</evidence>
<comment type="catalytic activity">
    <reaction evidence="9">
        <text>alpha-D-glucose 1-phosphate + UTP + H(+) = UDP-alpha-D-glucose + diphosphate</text>
        <dbReference type="Rhea" id="RHEA:19889"/>
        <dbReference type="ChEBI" id="CHEBI:15378"/>
        <dbReference type="ChEBI" id="CHEBI:33019"/>
        <dbReference type="ChEBI" id="CHEBI:46398"/>
        <dbReference type="ChEBI" id="CHEBI:58601"/>
        <dbReference type="ChEBI" id="CHEBI:58885"/>
        <dbReference type="EC" id="2.7.7.9"/>
    </reaction>
</comment>
<evidence type="ECO:0000256" key="5">
    <source>
        <dbReference type="ARBA" id="ARBA00022695"/>
    </source>
</evidence>
<evidence type="ECO:0000256" key="8">
    <source>
        <dbReference type="ARBA" id="ARBA00032341"/>
    </source>
</evidence>
<comment type="similarity">
    <text evidence="1">Belongs to the UDPGP type 2 family.</text>
</comment>
<accession>A0A2K8KCG5</accession>
<dbReference type="PANTHER" id="PTHR43197">
    <property type="entry name" value="UTP--GLUCOSE-1-PHOSPHATE URIDYLYLTRANSFERASE"/>
    <property type="match status" value="1"/>
</dbReference>
<dbReference type="PANTHER" id="PTHR43197:SF1">
    <property type="entry name" value="UTP--GLUCOSE-1-PHOSPHATE URIDYLYLTRANSFERASE"/>
    <property type="match status" value="1"/>
</dbReference>
<gene>
    <name evidence="11" type="ORF">BG454_15880</name>
</gene>
<keyword evidence="4 11" id="KW-0808">Transferase</keyword>
<evidence type="ECO:0000256" key="9">
    <source>
        <dbReference type="ARBA" id="ARBA00048128"/>
    </source>
</evidence>
<dbReference type="AlphaFoldDB" id="A0A2K8KCG5"/>
<protein>
    <recommendedName>
        <fullName evidence="3">UTP--glucose-1-phosphate uridylyltransferase</fullName>
        <ecNumber evidence="2">2.7.7.9</ecNumber>
    </recommendedName>
    <alternativeName>
        <fullName evidence="6">Alpha-D-glucosyl-1-phosphate uridylyltransferase</fullName>
    </alternativeName>
    <alternativeName>
        <fullName evidence="7">UDP-glucose pyrophosphorylase</fullName>
    </alternativeName>
    <alternativeName>
        <fullName evidence="8">Uridine diphosphoglucose pyrophosphorylase</fullName>
    </alternativeName>
</protein>